<feature type="binding site" evidence="2">
    <location>
        <begin position="29"/>
        <end position="32"/>
    </location>
    <ligand>
        <name>substrate</name>
    </ligand>
</feature>
<feature type="binding site" evidence="2">
    <location>
        <position position="77"/>
    </location>
    <ligand>
        <name>substrate</name>
    </ligand>
</feature>
<feature type="active site" evidence="2">
    <location>
        <position position="28"/>
    </location>
</feature>
<feature type="binding site" evidence="2">
    <location>
        <begin position="73"/>
        <end position="75"/>
    </location>
    <ligand>
        <name>substrate</name>
    </ligand>
</feature>
<accession>A0A2N0UZH1</accession>
<dbReference type="HAMAP" id="MF_01139">
    <property type="entry name" value="ISPT"/>
    <property type="match status" value="1"/>
</dbReference>
<dbReference type="EC" id="2.5.1.-" evidence="2"/>
<keyword evidence="1 2" id="KW-0808">Transferase</keyword>
<sequence>MAFFSKKKDEQIGVTDLNLPSHIGIIMDGNGRWAKKRGLPRKAGHRQGAKTFRTITRYCSDIGIKYLTVYAFSTENWKRPQDEVESLMSLFKSYLNEALEDFKDDSIVVKFIGDKSGFNDELRELMIENEESSKDRDGMVLNIAMNYGSRDEIVRAVKNISEDVKIGKISSDDITENLFSNYLYTAGQPDPDLIIRPSGEYRISNFLLWQSAYTEFVIMNKLWPDFQKSDLDEALKIYSSRNRRYGGV</sequence>
<dbReference type="PANTHER" id="PTHR10291:SF0">
    <property type="entry name" value="DEHYDRODOLICHYL DIPHOSPHATE SYNTHASE 2"/>
    <property type="match status" value="1"/>
</dbReference>
<dbReference type="InterPro" id="IPR036424">
    <property type="entry name" value="UPP_synth-like_sf"/>
</dbReference>
<evidence type="ECO:0000256" key="1">
    <source>
        <dbReference type="ARBA" id="ARBA00022679"/>
    </source>
</evidence>
<feature type="binding site" evidence="2">
    <location>
        <position position="28"/>
    </location>
    <ligand>
        <name>Mg(2+)</name>
        <dbReference type="ChEBI" id="CHEBI:18420"/>
    </ligand>
</feature>
<feature type="binding site" evidence="2">
    <location>
        <position position="196"/>
    </location>
    <ligand>
        <name>substrate</name>
    </ligand>
</feature>
<dbReference type="GO" id="GO:0045547">
    <property type="term" value="F:ditrans,polycis-polyprenyl diphosphate synthase [(2E,6E)-farnesyl diphosphate specific] activity"/>
    <property type="evidence" value="ECO:0007669"/>
    <property type="project" value="TreeGrafter"/>
</dbReference>
<dbReference type="InterPro" id="IPR001441">
    <property type="entry name" value="UPP_synth-like"/>
</dbReference>
<comment type="caution">
    <text evidence="3">The sequence shown here is derived from an EMBL/GenBank/DDBJ whole genome shotgun (WGS) entry which is preliminary data.</text>
</comment>
<dbReference type="FunFam" id="3.40.1180.10:FF:000001">
    <property type="entry name" value="(2E,6E)-farnesyl-diphosphate-specific ditrans,polycis-undecaprenyl-diphosphate synthase"/>
    <property type="match status" value="1"/>
</dbReference>
<dbReference type="GO" id="GO:0016094">
    <property type="term" value="P:polyprenol biosynthetic process"/>
    <property type="evidence" value="ECO:0007669"/>
    <property type="project" value="TreeGrafter"/>
</dbReference>
<dbReference type="CDD" id="cd00475">
    <property type="entry name" value="Cis_IPPS"/>
    <property type="match status" value="1"/>
</dbReference>
<dbReference type="NCBIfam" id="NF011405">
    <property type="entry name" value="PRK14830.1"/>
    <property type="match status" value="1"/>
</dbReference>
<comment type="cofactor">
    <cofactor evidence="2">
        <name>Mg(2+)</name>
        <dbReference type="ChEBI" id="CHEBI:18420"/>
    </cofactor>
    <text evidence="2">Binds 2 magnesium ions per subunit.</text>
</comment>
<comment type="subunit">
    <text evidence="2">Homodimer.</text>
</comment>
<dbReference type="Proteomes" id="UP000233425">
    <property type="component" value="Unassembled WGS sequence"/>
</dbReference>
<dbReference type="PROSITE" id="PS01066">
    <property type="entry name" value="UPP_SYNTHASE"/>
    <property type="match status" value="1"/>
</dbReference>
<feature type="binding site" evidence="2">
    <location>
        <position position="45"/>
    </location>
    <ligand>
        <name>substrate</name>
    </ligand>
</feature>
<dbReference type="NCBIfam" id="TIGR00055">
    <property type="entry name" value="uppS"/>
    <property type="match status" value="1"/>
</dbReference>
<evidence type="ECO:0000256" key="2">
    <source>
        <dbReference type="HAMAP-Rule" id="MF_01139"/>
    </source>
</evidence>
<comment type="similarity">
    <text evidence="2">Belongs to the UPP synthase family.</text>
</comment>
<gene>
    <name evidence="3" type="primary">uppS</name>
    <name evidence="3" type="ORF">RBATCC27255_00328</name>
</gene>
<dbReference type="GeneID" id="93768490"/>
<dbReference type="AlphaFoldDB" id="A0A2N0UZH1"/>
<feature type="binding site" evidence="2">
    <location>
        <position position="79"/>
    </location>
    <ligand>
        <name>substrate</name>
    </ligand>
</feature>
<comment type="function">
    <text evidence="2">Catalyzes the condensation of isopentenyl diphosphate (IPP) with allylic pyrophosphates generating different type of terpenoids.</text>
</comment>
<name>A0A2N0UZH1_9FIRM</name>
<dbReference type="InterPro" id="IPR018520">
    <property type="entry name" value="UPP_synth-like_CS"/>
</dbReference>
<protein>
    <recommendedName>
        <fullName evidence="2">Isoprenyl transferase</fullName>
        <ecNumber evidence="2">2.5.1.-</ecNumber>
    </recommendedName>
</protein>
<evidence type="ECO:0000313" key="3">
    <source>
        <dbReference type="EMBL" id="PKD32380.1"/>
    </source>
</evidence>
<reference evidence="3" key="1">
    <citation type="journal article" date="2018" name="Environ. Microbiol.">
        <title>Sporulation capability and amylosome conservation among diverse human colonic and rumen isolates of the keystone starch-degrader Ruminococcus bromii.</title>
        <authorList>
            <person name="Mukhopadhya I."/>
            <person name="Morais S."/>
            <person name="Laverde-Gomez J."/>
            <person name="Sheridan P.O."/>
            <person name="Walker A.W."/>
            <person name="Kelly W."/>
            <person name="Klieve A.V."/>
            <person name="Ouwerkerk D."/>
            <person name="Duncan S.H."/>
            <person name="Louis P."/>
            <person name="Koropatkin N."/>
            <person name="Cockburn D."/>
            <person name="Kibler R."/>
            <person name="Cooper P.J."/>
            <person name="Sandoval C."/>
            <person name="Crost E."/>
            <person name="Juge N."/>
            <person name="Bayer E.A."/>
            <person name="Flint H.J."/>
        </authorList>
    </citation>
    <scope>NUCLEOTIDE SEQUENCE [LARGE SCALE GENOMIC DNA]</scope>
    <source>
        <strain evidence="3">ATCC 27255</strain>
    </source>
</reference>
<feature type="binding site" evidence="2">
    <location>
        <position position="41"/>
    </location>
    <ligand>
        <name>substrate</name>
    </ligand>
</feature>
<organism evidence="3 4">
    <name type="scientific">Ruminococcus bromii</name>
    <dbReference type="NCBI Taxonomy" id="40518"/>
    <lineage>
        <taxon>Bacteria</taxon>
        <taxon>Bacillati</taxon>
        <taxon>Bacillota</taxon>
        <taxon>Clostridia</taxon>
        <taxon>Eubacteriales</taxon>
        <taxon>Oscillospiraceae</taxon>
        <taxon>Ruminococcus</taxon>
    </lineage>
</organism>
<keyword evidence="2" id="KW-0479">Metal-binding</keyword>
<dbReference type="Gene3D" id="3.40.1180.10">
    <property type="entry name" value="Decaprenyl diphosphate synthase-like"/>
    <property type="match status" value="1"/>
</dbReference>
<feature type="binding site" evidence="2">
    <location>
        <begin position="202"/>
        <end position="204"/>
    </location>
    <ligand>
        <name>substrate</name>
    </ligand>
</feature>
<feature type="binding site" evidence="2">
    <location>
        <position position="33"/>
    </location>
    <ligand>
        <name>substrate</name>
    </ligand>
</feature>
<dbReference type="RefSeq" id="WP_101028454.1">
    <property type="nucleotide sequence ID" value="NZ_CABMMZ010000026.1"/>
</dbReference>
<feature type="active site" description="Proton acceptor" evidence="2">
    <location>
        <position position="76"/>
    </location>
</feature>
<evidence type="ECO:0000313" key="4">
    <source>
        <dbReference type="Proteomes" id="UP000233425"/>
    </source>
</evidence>
<dbReference type="Pfam" id="PF01255">
    <property type="entry name" value="Prenyltransf"/>
    <property type="match status" value="1"/>
</dbReference>
<dbReference type="PANTHER" id="PTHR10291">
    <property type="entry name" value="DEHYDRODOLICHYL DIPHOSPHATE SYNTHASE FAMILY MEMBER"/>
    <property type="match status" value="1"/>
</dbReference>
<dbReference type="EMBL" id="NNSR01000026">
    <property type="protein sequence ID" value="PKD32380.1"/>
    <property type="molecule type" value="Genomic_DNA"/>
</dbReference>
<feature type="binding site" evidence="2">
    <location>
        <position position="215"/>
    </location>
    <ligand>
        <name>Mg(2+)</name>
        <dbReference type="ChEBI" id="CHEBI:18420"/>
    </ligand>
</feature>
<keyword evidence="2" id="KW-0460">Magnesium</keyword>
<proteinExistence type="inferred from homology"/>
<dbReference type="SUPFAM" id="SSF64005">
    <property type="entry name" value="Undecaprenyl diphosphate synthase"/>
    <property type="match status" value="1"/>
</dbReference>
<keyword evidence="4" id="KW-1185">Reference proteome</keyword>
<dbReference type="GO" id="GO:0000287">
    <property type="term" value="F:magnesium ion binding"/>
    <property type="evidence" value="ECO:0007669"/>
    <property type="project" value="UniProtKB-UniRule"/>
</dbReference>